<comment type="caution">
    <text evidence="13">The sequence shown here is derived from an EMBL/GenBank/DDBJ whole genome shotgun (WGS) entry which is preliminary data.</text>
</comment>
<evidence type="ECO:0000256" key="11">
    <source>
        <dbReference type="ARBA" id="ARBA00048366"/>
    </source>
</evidence>
<keyword evidence="9" id="KW-0067">ATP-binding</keyword>
<evidence type="ECO:0000313" key="13">
    <source>
        <dbReference type="EMBL" id="TSC66575.1"/>
    </source>
</evidence>
<comment type="catalytic activity">
    <reaction evidence="11">
        <text>L-threonine + hydrogencarbonate + ATP = L-threonylcarbamoyladenylate + diphosphate + H2O</text>
        <dbReference type="Rhea" id="RHEA:36407"/>
        <dbReference type="ChEBI" id="CHEBI:15377"/>
        <dbReference type="ChEBI" id="CHEBI:17544"/>
        <dbReference type="ChEBI" id="CHEBI:30616"/>
        <dbReference type="ChEBI" id="CHEBI:33019"/>
        <dbReference type="ChEBI" id="CHEBI:57926"/>
        <dbReference type="ChEBI" id="CHEBI:73682"/>
        <dbReference type="EC" id="2.7.7.87"/>
    </reaction>
</comment>
<reference evidence="13 14" key="1">
    <citation type="submission" date="2017-07" db="EMBL/GenBank/DDBJ databases">
        <title>Mechanisms for carbon and nitrogen cycling indicate functional differentiation within the Candidate Phyla Radiation.</title>
        <authorList>
            <person name="Danczak R.E."/>
            <person name="Johnston M.D."/>
            <person name="Kenah C."/>
            <person name="Slattery M."/>
            <person name="Wrighton K.C."/>
            <person name="Wilkins M.J."/>
        </authorList>
    </citation>
    <scope>NUCLEOTIDE SEQUENCE [LARGE SCALE GENOMIC DNA]</scope>
    <source>
        <strain evidence="13">Gr01-1014_77</strain>
    </source>
</reference>
<dbReference type="GO" id="GO:0005737">
    <property type="term" value="C:cytoplasm"/>
    <property type="evidence" value="ECO:0007669"/>
    <property type="project" value="UniProtKB-SubCell"/>
</dbReference>
<dbReference type="InterPro" id="IPR006070">
    <property type="entry name" value="Sua5-like_dom"/>
</dbReference>
<name>A0A554JDV7_9BACT</name>
<evidence type="ECO:0000256" key="4">
    <source>
        <dbReference type="ARBA" id="ARBA00022490"/>
    </source>
</evidence>
<keyword evidence="7" id="KW-0548">Nucleotidyltransferase</keyword>
<evidence type="ECO:0000256" key="1">
    <source>
        <dbReference type="ARBA" id="ARBA00004496"/>
    </source>
</evidence>
<evidence type="ECO:0000256" key="6">
    <source>
        <dbReference type="ARBA" id="ARBA00022694"/>
    </source>
</evidence>
<dbReference type="GO" id="GO:0003725">
    <property type="term" value="F:double-stranded RNA binding"/>
    <property type="evidence" value="ECO:0007669"/>
    <property type="project" value="InterPro"/>
</dbReference>
<evidence type="ECO:0000256" key="7">
    <source>
        <dbReference type="ARBA" id="ARBA00022695"/>
    </source>
</evidence>
<feature type="domain" description="YrdC-like" evidence="12">
    <location>
        <begin position="12"/>
        <end position="212"/>
    </location>
</feature>
<gene>
    <name evidence="13" type="ORF">G01um101477_47</name>
</gene>
<evidence type="ECO:0000259" key="12">
    <source>
        <dbReference type="PROSITE" id="PS51163"/>
    </source>
</evidence>
<dbReference type="GO" id="GO:0008033">
    <property type="term" value="P:tRNA processing"/>
    <property type="evidence" value="ECO:0007669"/>
    <property type="project" value="UniProtKB-KW"/>
</dbReference>
<dbReference type="EC" id="2.7.7.87" evidence="3"/>
<comment type="similarity">
    <text evidence="2">Belongs to the SUA5 family.</text>
</comment>
<dbReference type="PROSITE" id="PS51163">
    <property type="entry name" value="YRDC"/>
    <property type="match status" value="1"/>
</dbReference>
<dbReference type="AlphaFoldDB" id="A0A554JDV7"/>
<dbReference type="PANTHER" id="PTHR17490:SF16">
    <property type="entry name" value="THREONYLCARBAMOYL-AMP SYNTHASE"/>
    <property type="match status" value="1"/>
</dbReference>
<evidence type="ECO:0000313" key="14">
    <source>
        <dbReference type="Proteomes" id="UP000319613"/>
    </source>
</evidence>
<dbReference type="PANTHER" id="PTHR17490">
    <property type="entry name" value="SUA5"/>
    <property type="match status" value="1"/>
</dbReference>
<proteinExistence type="inferred from homology"/>
<dbReference type="Pfam" id="PF01300">
    <property type="entry name" value="Sua5_yciO_yrdC"/>
    <property type="match status" value="1"/>
</dbReference>
<dbReference type="Gene3D" id="3.90.870.10">
    <property type="entry name" value="DHBP synthase"/>
    <property type="match status" value="1"/>
</dbReference>
<sequence length="222" mass="24543">MIILKLSKTNYSKVLRFAVNSLKKGKTVVYPTDTSYGLAALVSNKKAIDRMYKIKERGFNKPVHIFVSSVVIAKKYVQWNIVAEKLAKKFLPGPLSIALPLKSKNKTLKKLTGSTGYLGIRIAKNNFALDLAKQAGPITATSANFASEKGGFDPYSSKDVLLQFKDRKLKPDIIIDAGKLKKIKPSTFIKVSKKGAGKQEEIDIEILRQGPISEKQIFSALK</sequence>
<comment type="subcellular location">
    <subcellularLocation>
        <location evidence="1">Cytoplasm</location>
    </subcellularLocation>
</comment>
<keyword evidence="4" id="KW-0963">Cytoplasm</keyword>
<dbReference type="InterPro" id="IPR050156">
    <property type="entry name" value="TC-AMP_synthase_SUA5"/>
</dbReference>
<organism evidence="13 14">
    <name type="scientific">Candidatus Doudnabacteria bacterium Gr01-1014_77</name>
    <dbReference type="NCBI Taxonomy" id="2017133"/>
    <lineage>
        <taxon>Bacteria</taxon>
        <taxon>Candidatus Doudnaibacteriota</taxon>
    </lineage>
</organism>
<dbReference type="InterPro" id="IPR017945">
    <property type="entry name" value="DHBP_synth_RibB-like_a/b_dom"/>
</dbReference>
<keyword evidence="8" id="KW-0547">Nucleotide-binding</keyword>
<accession>A0A554JDV7</accession>
<dbReference type="GO" id="GO:0005524">
    <property type="term" value="F:ATP binding"/>
    <property type="evidence" value="ECO:0007669"/>
    <property type="project" value="UniProtKB-KW"/>
</dbReference>
<dbReference type="GO" id="GO:0061710">
    <property type="term" value="F:L-threonylcarbamoyladenylate synthase"/>
    <property type="evidence" value="ECO:0007669"/>
    <property type="project" value="UniProtKB-EC"/>
</dbReference>
<evidence type="ECO:0000256" key="10">
    <source>
        <dbReference type="ARBA" id="ARBA00029774"/>
    </source>
</evidence>
<dbReference type="Proteomes" id="UP000319613">
    <property type="component" value="Unassembled WGS sequence"/>
</dbReference>
<evidence type="ECO:0000256" key="5">
    <source>
        <dbReference type="ARBA" id="ARBA00022679"/>
    </source>
</evidence>
<keyword evidence="6" id="KW-0819">tRNA processing</keyword>
<dbReference type="EMBL" id="VMFF01000003">
    <property type="protein sequence ID" value="TSC66575.1"/>
    <property type="molecule type" value="Genomic_DNA"/>
</dbReference>
<dbReference type="GO" id="GO:0006450">
    <property type="term" value="P:regulation of translational fidelity"/>
    <property type="evidence" value="ECO:0007669"/>
    <property type="project" value="TreeGrafter"/>
</dbReference>
<dbReference type="NCBIfam" id="TIGR00057">
    <property type="entry name" value="L-threonylcarbamoyladenylate synthase"/>
    <property type="match status" value="1"/>
</dbReference>
<keyword evidence="5" id="KW-0808">Transferase</keyword>
<evidence type="ECO:0000256" key="8">
    <source>
        <dbReference type="ARBA" id="ARBA00022741"/>
    </source>
</evidence>
<dbReference type="GO" id="GO:0000049">
    <property type="term" value="F:tRNA binding"/>
    <property type="evidence" value="ECO:0007669"/>
    <property type="project" value="TreeGrafter"/>
</dbReference>
<evidence type="ECO:0000256" key="9">
    <source>
        <dbReference type="ARBA" id="ARBA00022840"/>
    </source>
</evidence>
<dbReference type="SUPFAM" id="SSF55821">
    <property type="entry name" value="YrdC/RibB"/>
    <property type="match status" value="1"/>
</dbReference>
<protein>
    <recommendedName>
        <fullName evidence="10">L-threonylcarbamoyladenylate synthase</fullName>
        <ecNumber evidence="3">2.7.7.87</ecNumber>
    </recommendedName>
    <alternativeName>
        <fullName evidence="10">L-threonylcarbamoyladenylate synthase</fullName>
    </alternativeName>
</protein>
<evidence type="ECO:0000256" key="2">
    <source>
        <dbReference type="ARBA" id="ARBA00007663"/>
    </source>
</evidence>
<evidence type="ECO:0000256" key="3">
    <source>
        <dbReference type="ARBA" id="ARBA00012584"/>
    </source>
</evidence>